<name>A0A916VTZ6_9RHOB</name>
<keyword evidence="3" id="KW-0378">Hydrolase</keyword>
<dbReference type="Proteomes" id="UP000628017">
    <property type="component" value="Unassembled WGS sequence"/>
</dbReference>
<dbReference type="SUPFAM" id="SSF51338">
    <property type="entry name" value="Composite domain of metallo-dependent hydrolases"/>
    <property type="match status" value="1"/>
</dbReference>
<dbReference type="GO" id="GO:0000034">
    <property type="term" value="F:adenine deaminase activity"/>
    <property type="evidence" value="ECO:0007669"/>
    <property type="project" value="UniProtKB-EC"/>
</dbReference>
<dbReference type="InterPro" id="IPR011059">
    <property type="entry name" value="Metal-dep_hydrolase_composite"/>
</dbReference>
<dbReference type="PANTHER" id="PTHR11113">
    <property type="entry name" value="N-ACETYLGLUCOSAMINE-6-PHOSPHATE DEACETYLASE"/>
    <property type="match status" value="1"/>
</dbReference>
<keyword evidence="8" id="KW-1185">Reference proteome</keyword>
<evidence type="ECO:0000256" key="4">
    <source>
        <dbReference type="ARBA" id="ARBA00047720"/>
    </source>
</evidence>
<feature type="domain" description="Adenine deaminase C-terminal" evidence="6">
    <location>
        <begin position="430"/>
        <end position="557"/>
    </location>
</feature>
<evidence type="ECO:0000256" key="3">
    <source>
        <dbReference type="ARBA" id="ARBA00022801"/>
    </source>
</evidence>
<sequence length="614" mass="67263">MAGNIDFDTEIELRKSLVQVALGRKPADVLLQVGRLLDTGTASWIEEADIAIADGRIAFVGPRGSYTGTAAKTVDRKHLAAVPGLGEVHKHIESSHITPEYEAALVLPRGNTWTCEASHELSNVLPKQTLEFWLAARGAGSPLKIFPLPGSAVPPTGWEHGAHLDGVDQSGFMQSPMTAGLDEVMDWPAITHADNPGHARLWSMIGATMKARGVVEGHGAGLRDLPDINAFAAAGLASDHEAWTAEEAWDKLRRGLFIEIRVHTMDDIIKGLIERGLKDWSQVAVTTDDRSATDTLRLGASDYNVRCAIKAGLPMEIAVQLATINPARHMRLTPWVGSVTPGRFADLVLLDDTEQFSIAEVWADGQQVSRGTEYLLKPVQIDWPDWARNTVNIGRDLSAEDFAIKAKAGRTTMQAPVLRPFHWSDDVPIRTLPVENGMVQRDAAQNISKFSIIDRYSGKGEVTKMFWLGCGPRDEDTALCCSMGHDKHNVWCIGSSDQAMAKAVNALADMGGGWVLVHKGEVTARVRYEIAGLMTARPAEDNDAEMRVLYKAAEAVDWMYEPSFHPRWQPGFPERLAIATLTCAPWRWNLIAKSKHAPEGLIHVVTGETRPVVF</sequence>
<reference evidence="7" key="2">
    <citation type="submission" date="2020-09" db="EMBL/GenBank/DDBJ databases">
        <authorList>
            <person name="Sun Q."/>
            <person name="Zhou Y."/>
        </authorList>
    </citation>
    <scope>NUCLEOTIDE SEQUENCE</scope>
    <source>
        <strain evidence="7">CGMCC 1.15880</strain>
    </source>
</reference>
<dbReference type="InterPro" id="IPR026912">
    <property type="entry name" value="Adenine_deam_C"/>
</dbReference>
<dbReference type="InterPro" id="IPR006680">
    <property type="entry name" value="Amidohydro-rel"/>
</dbReference>
<evidence type="ECO:0000313" key="8">
    <source>
        <dbReference type="Proteomes" id="UP000628017"/>
    </source>
</evidence>
<proteinExistence type="inferred from homology"/>
<dbReference type="Gene3D" id="3.20.20.140">
    <property type="entry name" value="Metal-dependent hydrolases"/>
    <property type="match status" value="1"/>
</dbReference>
<evidence type="ECO:0000259" key="6">
    <source>
        <dbReference type="Pfam" id="PF13382"/>
    </source>
</evidence>
<evidence type="ECO:0000256" key="2">
    <source>
        <dbReference type="ARBA" id="ARBA00012782"/>
    </source>
</evidence>
<dbReference type="PANTHER" id="PTHR11113:SF2">
    <property type="entry name" value="ADENINE DEAMINASE"/>
    <property type="match status" value="1"/>
</dbReference>
<comment type="caution">
    <text evidence="7">The sequence shown here is derived from an EMBL/GenBank/DDBJ whole genome shotgun (WGS) entry which is preliminary data.</text>
</comment>
<dbReference type="Gene3D" id="2.30.40.10">
    <property type="entry name" value="Urease, subunit C, domain 1"/>
    <property type="match status" value="1"/>
</dbReference>
<dbReference type="Pfam" id="PF01979">
    <property type="entry name" value="Amidohydro_1"/>
    <property type="match status" value="1"/>
</dbReference>
<dbReference type="Pfam" id="PF13382">
    <property type="entry name" value="Adenine_deam_C"/>
    <property type="match status" value="1"/>
</dbReference>
<dbReference type="SUPFAM" id="SSF51556">
    <property type="entry name" value="Metallo-dependent hydrolases"/>
    <property type="match status" value="1"/>
</dbReference>
<dbReference type="EMBL" id="BMKA01000014">
    <property type="protein sequence ID" value="GGA34264.1"/>
    <property type="molecule type" value="Genomic_DNA"/>
</dbReference>
<accession>A0A916VTZ6</accession>
<evidence type="ECO:0000313" key="7">
    <source>
        <dbReference type="EMBL" id="GGA34264.1"/>
    </source>
</evidence>
<dbReference type="EC" id="3.5.4.2" evidence="2"/>
<organism evidence="7 8">
    <name type="scientific">Neptunicoccus cionae</name>
    <dbReference type="NCBI Taxonomy" id="2035344"/>
    <lineage>
        <taxon>Bacteria</taxon>
        <taxon>Pseudomonadati</taxon>
        <taxon>Pseudomonadota</taxon>
        <taxon>Alphaproteobacteria</taxon>
        <taxon>Rhodobacterales</taxon>
        <taxon>Paracoccaceae</taxon>
        <taxon>Neptunicoccus</taxon>
    </lineage>
</organism>
<dbReference type="InterPro" id="IPR032466">
    <property type="entry name" value="Metal_Hydrolase"/>
</dbReference>
<reference evidence="7" key="1">
    <citation type="journal article" date="2014" name="Int. J. Syst. Evol. Microbiol.">
        <title>Complete genome sequence of Corynebacterium casei LMG S-19264T (=DSM 44701T), isolated from a smear-ripened cheese.</title>
        <authorList>
            <consortium name="US DOE Joint Genome Institute (JGI-PGF)"/>
            <person name="Walter F."/>
            <person name="Albersmeier A."/>
            <person name="Kalinowski J."/>
            <person name="Ruckert C."/>
        </authorList>
    </citation>
    <scope>NUCLEOTIDE SEQUENCE</scope>
    <source>
        <strain evidence="7">CGMCC 1.15880</strain>
    </source>
</reference>
<evidence type="ECO:0000259" key="5">
    <source>
        <dbReference type="Pfam" id="PF01979"/>
    </source>
</evidence>
<dbReference type="RefSeq" id="WP_188679021.1">
    <property type="nucleotide sequence ID" value="NZ_BMKA01000014.1"/>
</dbReference>
<protein>
    <recommendedName>
        <fullName evidence="2">adenine deaminase</fullName>
        <ecNumber evidence="2">3.5.4.2</ecNumber>
    </recommendedName>
</protein>
<comment type="similarity">
    <text evidence="1">Belongs to the metallo-dependent hydrolases superfamily. Adenine deaminase family.</text>
</comment>
<gene>
    <name evidence="7" type="primary">ade</name>
    <name evidence="7" type="ORF">GCM10011498_39310</name>
</gene>
<dbReference type="AlphaFoldDB" id="A0A916VTZ6"/>
<evidence type="ECO:0000256" key="1">
    <source>
        <dbReference type="ARBA" id="ARBA00006773"/>
    </source>
</evidence>
<comment type="catalytic activity">
    <reaction evidence="4">
        <text>adenine + H2O + H(+) = hypoxanthine + NH4(+)</text>
        <dbReference type="Rhea" id="RHEA:23688"/>
        <dbReference type="ChEBI" id="CHEBI:15377"/>
        <dbReference type="ChEBI" id="CHEBI:15378"/>
        <dbReference type="ChEBI" id="CHEBI:16708"/>
        <dbReference type="ChEBI" id="CHEBI:17368"/>
        <dbReference type="ChEBI" id="CHEBI:28938"/>
        <dbReference type="EC" id="3.5.4.2"/>
    </reaction>
</comment>
<feature type="domain" description="Amidohydrolase-related" evidence="5">
    <location>
        <begin position="269"/>
        <end position="368"/>
    </location>
</feature>